<keyword evidence="6" id="KW-1185">Reference proteome</keyword>
<feature type="region of interest" description="Disordered" evidence="2">
    <location>
        <begin position="121"/>
        <end position="168"/>
    </location>
</feature>
<evidence type="ECO:0000256" key="1">
    <source>
        <dbReference type="PROSITE-ProRule" id="PRU00371"/>
    </source>
</evidence>
<evidence type="ECO:0000256" key="2">
    <source>
        <dbReference type="SAM" id="MobiDB-lite"/>
    </source>
</evidence>
<feature type="domain" description="BESS" evidence="4">
    <location>
        <begin position="192"/>
        <end position="231"/>
    </location>
</feature>
<organism evidence="5 6">
    <name type="scientific">Cryptolaemus montrouzieri</name>
    <dbReference type="NCBI Taxonomy" id="559131"/>
    <lineage>
        <taxon>Eukaryota</taxon>
        <taxon>Metazoa</taxon>
        <taxon>Ecdysozoa</taxon>
        <taxon>Arthropoda</taxon>
        <taxon>Hexapoda</taxon>
        <taxon>Insecta</taxon>
        <taxon>Pterygota</taxon>
        <taxon>Neoptera</taxon>
        <taxon>Endopterygota</taxon>
        <taxon>Coleoptera</taxon>
        <taxon>Polyphaga</taxon>
        <taxon>Cucujiformia</taxon>
        <taxon>Coccinelloidea</taxon>
        <taxon>Coccinellidae</taxon>
        <taxon>Scymninae</taxon>
        <taxon>Scymnini</taxon>
        <taxon>Cryptolaemus</taxon>
    </lineage>
</organism>
<dbReference type="PANTHER" id="PTHR12243">
    <property type="entry name" value="MADF DOMAIN TRANSCRIPTION FACTOR"/>
    <property type="match status" value="1"/>
</dbReference>
<evidence type="ECO:0000259" key="3">
    <source>
        <dbReference type="PROSITE" id="PS51029"/>
    </source>
</evidence>
<comment type="caution">
    <text evidence="5">The sequence shown here is derived from an EMBL/GenBank/DDBJ whole genome shotgun (WGS) entry which is preliminary data.</text>
</comment>
<evidence type="ECO:0000313" key="6">
    <source>
        <dbReference type="Proteomes" id="UP001516400"/>
    </source>
</evidence>
<sequence>MIDEQLIELVEQFPVLYDMNLARYRDHNVRNNAWEHIAERMNTSVEEVKNKWGKLRNCYTNALKRRSRKSGQVTTNMIPWKFEKQMEFLLPHLERKSTSTNSGDINHDDSTQDFDLKSEEWAVSPPPANSTTTPRAPSSSTSNVRDSTPNDTGSSTSRSINKTDSDNTLLREMVSVMKSLQENKQKRTITEMDENDYFFLSMSEQLKKLRKTDQVDIKFQLHKLIYDSEMKMLNNQERILNTL</sequence>
<name>A0ABD2N7V1_9CUCU</name>
<evidence type="ECO:0008006" key="7">
    <source>
        <dbReference type="Google" id="ProtNLM"/>
    </source>
</evidence>
<dbReference type="SMART" id="SM00595">
    <property type="entry name" value="MADF"/>
    <property type="match status" value="1"/>
</dbReference>
<dbReference type="Proteomes" id="UP001516400">
    <property type="component" value="Unassembled WGS sequence"/>
</dbReference>
<dbReference type="InterPro" id="IPR039353">
    <property type="entry name" value="TF_Adf1"/>
</dbReference>
<dbReference type="InterPro" id="IPR006578">
    <property type="entry name" value="MADF-dom"/>
</dbReference>
<dbReference type="PANTHER" id="PTHR12243:SF67">
    <property type="entry name" value="COREPRESSOR OF PANGOLIN, ISOFORM A-RELATED"/>
    <property type="match status" value="1"/>
</dbReference>
<keyword evidence="1" id="KW-0539">Nucleus</keyword>
<dbReference type="PROSITE" id="PS51029">
    <property type="entry name" value="MADF"/>
    <property type="match status" value="1"/>
</dbReference>
<comment type="subcellular location">
    <subcellularLocation>
        <location evidence="1">Nucleus</location>
    </subcellularLocation>
</comment>
<dbReference type="PROSITE" id="PS51031">
    <property type="entry name" value="BESS"/>
    <property type="match status" value="1"/>
</dbReference>
<proteinExistence type="predicted"/>
<gene>
    <name evidence="5" type="ORF">HHI36_019611</name>
</gene>
<dbReference type="InterPro" id="IPR001005">
    <property type="entry name" value="SANT/Myb"/>
</dbReference>
<evidence type="ECO:0000313" key="5">
    <source>
        <dbReference type="EMBL" id="KAL3274828.1"/>
    </source>
</evidence>
<dbReference type="InterPro" id="IPR004210">
    <property type="entry name" value="BESS_motif"/>
</dbReference>
<dbReference type="EMBL" id="JABFTP020000083">
    <property type="protein sequence ID" value="KAL3274828.1"/>
    <property type="molecule type" value="Genomic_DNA"/>
</dbReference>
<reference evidence="5 6" key="1">
    <citation type="journal article" date="2021" name="BMC Biol.">
        <title>Horizontally acquired antibacterial genes associated with adaptive radiation of ladybird beetles.</title>
        <authorList>
            <person name="Li H.S."/>
            <person name="Tang X.F."/>
            <person name="Huang Y.H."/>
            <person name="Xu Z.Y."/>
            <person name="Chen M.L."/>
            <person name="Du X.Y."/>
            <person name="Qiu B.Y."/>
            <person name="Chen P.T."/>
            <person name="Zhang W."/>
            <person name="Slipinski A."/>
            <person name="Escalona H.E."/>
            <person name="Waterhouse R.M."/>
            <person name="Zwick A."/>
            <person name="Pang H."/>
        </authorList>
    </citation>
    <scope>NUCLEOTIDE SEQUENCE [LARGE SCALE GENOMIC DNA]</scope>
    <source>
        <strain evidence="5">SYSU2018</strain>
    </source>
</reference>
<protein>
    <recommendedName>
        <fullName evidence="7">Transcription factor Adf-1</fullName>
    </recommendedName>
</protein>
<feature type="compositionally biased region" description="Low complexity" evidence="2">
    <location>
        <begin position="129"/>
        <end position="143"/>
    </location>
</feature>
<dbReference type="GO" id="GO:0005634">
    <property type="term" value="C:nucleus"/>
    <property type="evidence" value="ECO:0007669"/>
    <property type="project" value="UniProtKB-SubCell"/>
</dbReference>
<accession>A0ABD2N7V1</accession>
<dbReference type="Pfam" id="PF10545">
    <property type="entry name" value="MADF_DNA_bdg"/>
    <property type="match status" value="1"/>
</dbReference>
<feature type="compositionally biased region" description="Polar residues" evidence="2">
    <location>
        <begin position="144"/>
        <end position="168"/>
    </location>
</feature>
<dbReference type="AlphaFoldDB" id="A0ABD2N7V1"/>
<dbReference type="CDD" id="cd00167">
    <property type="entry name" value="SANT"/>
    <property type="match status" value="1"/>
</dbReference>
<evidence type="ECO:0000259" key="4">
    <source>
        <dbReference type="PROSITE" id="PS51031"/>
    </source>
</evidence>
<feature type="domain" description="MADF" evidence="3">
    <location>
        <begin position="5"/>
        <end position="94"/>
    </location>
</feature>